<comment type="subcellular location">
    <subcellularLocation>
        <location evidence="1">Nucleus</location>
    </subcellularLocation>
</comment>
<evidence type="ECO:0000256" key="1">
    <source>
        <dbReference type="ARBA" id="ARBA00004123"/>
    </source>
</evidence>
<dbReference type="GO" id="GO:0005634">
    <property type="term" value="C:nucleus"/>
    <property type="evidence" value="ECO:0007669"/>
    <property type="project" value="UniProtKB-SubCell"/>
</dbReference>
<dbReference type="AlphaFoldDB" id="A0A9Q3CKD6"/>
<dbReference type="OrthoDB" id="7851199at2759"/>
<dbReference type="InterPro" id="IPR012337">
    <property type="entry name" value="RNaseH-like_sf"/>
</dbReference>
<protein>
    <recommendedName>
        <fullName evidence="6">HAT C-terminal dimerisation domain-containing protein</fullName>
    </recommendedName>
</protein>
<evidence type="ECO:0000259" key="6">
    <source>
        <dbReference type="Pfam" id="PF05699"/>
    </source>
</evidence>
<dbReference type="PANTHER" id="PTHR46481">
    <property type="entry name" value="ZINC FINGER BED DOMAIN-CONTAINING PROTEIN 4"/>
    <property type="match status" value="1"/>
</dbReference>
<gene>
    <name evidence="7" type="ORF">O181_023936</name>
</gene>
<comment type="caution">
    <text evidence="7">The sequence shown here is derived from an EMBL/GenBank/DDBJ whole genome shotgun (WGS) entry which is preliminary data.</text>
</comment>
<dbReference type="Pfam" id="PF05699">
    <property type="entry name" value="Dimer_Tnp_hAT"/>
    <property type="match status" value="1"/>
</dbReference>
<dbReference type="GO" id="GO:0008270">
    <property type="term" value="F:zinc ion binding"/>
    <property type="evidence" value="ECO:0007669"/>
    <property type="project" value="UniProtKB-KW"/>
</dbReference>
<organism evidence="7 8">
    <name type="scientific">Austropuccinia psidii MF-1</name>
    <dbReference type="NCBI Taxonomy" id="1389203"/>
    <lineage>
        <taxon>Eukaryota</taxon>
        <taxon>Fungi</taxon>
        <taxon>Dikarya</taxon>
        <taxon>Basidiomycota</taxon>
        <taxon>Pucciniomycotina</taxon>
        <taxon>Pucciniomycetes</taxon>
        <taxon>Pucciniales</taxon>
        <taxon>Sphaerophragmiaceae</taxon>
        <taxon>Austropuccinia</taxon>
    </lineage>
</organism>
<keyword evidence="4" id="KW-0862">Zinc</keyword>
<dbReference type="GO" id="GO:0046983">
    <property type="term" value="F:protein dimerization activity"/>
    <property type="evidence" value="ECO:0007669"/>
    <property type="project" value="InterPro"/>
</dbReference>
<evidence type="ECO:0000256" key="5">
    <source>
        <dbReference type="ARBA" id="ARBA00023242"/>
    </source>
</evidence>
<evidence type="ECO:0000313" key="8">
    <source>
        <dbReference type="Proteomes" id="UP000765509"/>
    </source>
</evidence>
<accession>A0A9Q3CKD6</accession>
<proteinExistence type="predicted"/>
<evidence type="ECO:0000256" key="2">
    <source>
        <dbReference type="ARBA" id="ARBA00022723"/>
    </source>
</evidence>
<evidence type="ECO:0000256" key="4">
    <source>
        <dbReference type="ARBA" id="ARBA00022833"/>
    </source>
</evidence>
<dbReference type="EMBL" id="AVOT02007586">
    <property type="protein sequence ID" value="MBW0484221.1"/>
    <property type="molecule type" value="Genomic_DNA"/>
</dbReference>
<keyword evidence="2" id="KW-0479">Metal-binding</keyword>
<keyword evidence="8" id="KW-1185">Reference proteome</keyword>
<reference evidence="7" key="1">
    <citation type="submission" date="2021-03" db="EMBL/GenBank/DDBJ databases">
        <title>Draft genome sequence of rust myrtle Austropuccinia psidii MF-1, a brazilian biotype.</title>
        <authorList>
            <person name="Quecine M.C."/>
            <person name="Pachon D.M.R."/>
            <person name="Bonatelli M.L."/>
            <person name="Correr F.H."/>
            <person name="Franceschini L.M."/>
            <person name="Leite T.F."/>
            <person name="Margarido G.R.A."/>
            <person name="Almeida C.A."/>
            <person name="Ferrarezi J.A."/>
            <person name="Labate C.A."/>
        </authorList>
    </citation>
    <scope>NUCLEOTIDE SEQUENCE</scope>
    <source>
        <strain evidence="7">MF-1</strain>
    </source>
</reference>
<feature type="domain" description="HAT C-terminal dimerisation" evidence="6">
    <location>
        <begin position="58"/>
        <end position="131"/>
    </location>
</feature>
<dbReference type="PANTHER" id="PTHR46481:SF10">
    <property type="entry name" value="ZINC FINGER BED DOMAIN-CONTAINING PROTEIN 39"/>
    <property type="match status" value="1"/>
</dbReference>
<evidence type="ECO:0000256" key="3">
    <source>
        <dbReference type="ARBA" id="ARBA00022771"/>
    </source>
</evidence>
<keyword evidence="5" id="KW-0539">Nucleus</keyword>
<evidence type="ECO:0000313" key="7">
    <source>
        <dbReference type="EMBL" id="MBW0484221.1"/>
    </source>
</evidence>
<dbReference type="SUPFAM" id="SSF53098">
    <property type="entry name" value="Ribonuclease H-like"/>
    <property type="match status" value="1"/>
</dbReference>
<keyword evidence="3" id="KW-0863">Zinc-finger</keyword>
<sequence>MQSKNNKYHCAPNSHDYQSDPYKLDILYHLNQVPMESTQVFSGSYEDEVLNYLQNSHPVGKGEHILDYWKRQIITGNFPTLGKIAFRYLRIPASSACVEHGFSHSGKLKSPMQASLSAQTIAHLTCLKEWLNDEKIL</sequence>
<dbReference type="Proteomes" id="UP000765509">
    <property type="component" value="Unassembled WGS sequence"/>
</dbReference>
<dbReference type="InterPro" id="IPR008906">
    <property type="entry name" value="HATC_C_dom"/>
</dbReference>
<dbReference type="InterPro" id="IPR052035">
    <property type="entry name" value="ZnF_BED_domain_contain"/>
</dbReference>
<name>A0A9Q3CKD6_9BASI</name>